<dbReference type="PANTHER" id="PTHR30383:SF5">
    <property type="entry name" value="SGNH HYDROLASE-TYPE ESTERASE DOMAIN-CONTAINING PROTEIN"/>
    <property type="match status" value="1"/>
</dbReference>
<evidence type="ECO:0000313" key="3">
    <source>
        <dbReference type="Proteomes" id="UP000067625"/>
    </source>
</evidence>
<reference evidence="2 3" key="2">
    <citation type="journal article" date="2016" name="Int. J. Syst. Evol. Microbiol.">
        <title>Bacillus gobiensis sp. nov., isolated from a soil sample.</title>
        <authorList>
            <person name="Liu B."/>
            <person name="Liu G.H."/>
            <person name="Cetin S."/>
            <person name="Schumann P."/>
            <person name="Pan Z.Z."/>
            <person name="Chen Q.Q."/>
        </authorList>
    </citation>
    <scope>NUCLEOTIDE SEQUENCE [LARGE SCALE GENOMIC DNA]</scope>
    <source>
        <strain evidence="2 3">FJAT-4402</strain>
    </source>
</reference>
<dbReference type="Proteomes" id="UP000067625">
    <property type="component" value="Chromosome"/>
</dbReference>
<dbReference type="PATRIC" id="fig|1441095.3.peg.5072"/>
<protein>
    <submittedName>
        <fullName evidence="2">Hydrolase</fullName>
    </submittedName>
</protein>
<keyword evidence="2" id="KW-0378">Hydrolase</keyword>
<dbReference type="STRING" id="1441095.AM592_22885"/>
<sequence length="204" mass="23330">MFSVGDKVLFIGDSITESGKFGDPEGIGNGYVSIINMYVKEHYEDVTILNKGIGGNRVTDLERRWERDVLQENPDWLSISIGINDVWRQIDNPKAEQIYPYMFEEIYGRLLIATKRRLTNTKIILMEPTIIKEDINSKGNKLLLSYVEIVQSLARQHEATLVPAHRIFLKELQKEKPQKLTSDGVHMNEAGNKLLADCWIQAVL</sequence>
<dbReference type="InterPro" id="IPR036514">
    <property type="entry name" value="SGNH_hydro_sf"/>
</dbReference>
<dbReference type="GO" id="GO:0004622">
    <property type="term" value="F:phosphatidylcholine lysophospholipase activity"/>
    <property type="evidence" value="ECO:0007669"/>
    <property type="project" value="TreeGrafter"/>
</dbReference>
<dbReference type="InterPro" id="IPR013830">
    <property type="entry name" value="SGNH_hydro"/>
</dbReference>
<dbReference type="InterPro" id="IPR051532">
    <property type="entry name" value="Ester_Hydrolysis_Enzymes"/>
</dbReference>
<dbReference type="AlphaFoldDB" id="A0A0M4FVG5"/>
<dbReference type="Gene3D" id="3.40.50.1110">
    <property type="entry name" value="SGNH hydrolase"/>
    <property type="match status" value="1"/>
</dbReference>
<dbReference type="OrthoDB" id="9794725at2"/>
<reference evidence="3" key="1">
    <citation type="submission" date="2015-08" db="EMBL/GenBank/DDBJ databases">
        <title>Genome sequencing project for genomic taxonomy and phylogenomics of Bacillus-like bacteria.</title>
        <authorList>
            <person name="Liu B."/>
            <person name="Wang J."/>
            <person name="Zhu Y."/>
            <person name="Liu G."/>
            <person name="Chen Q."/>
            <person name="Chen Z."/>
            <person name="Lan J."/>
            <person name="Che J."/>
            <person name="Ge C."/>
            <person name="Shi H."/>
            <person name="Pan Z."/>
            <person name="Liu X."/>
        </authorList>
    </citation>
    <scope>NUCLEOTIDE SEQUENCE [LARGE SCALE GENOMIC DNA]</scope>
    <source>
        <strain evidence="3">FJAT-4402</strain>
    </source>
</reference>
<name>A0A0M4FVG5_9BACI</name>
<dbReference type="CDD" id="cd01834">
    <property type="entry name" value="SGNH_hydrolase_like_2"/>
    <property type="match status" value="1"/>
</dbReference>
<keyword evidence="3" id="KW-1185">Reference proteome</keyword>
<organism evidence="2 3">
    <name type="scientific">Bacillus gobiensis</name>
    <dbReference type="NCBI Taxonomy" id="1441095"/>
    <lineage>
        <taxon>Bacteria</taxon>
        <taxon>Bacillati</taxon>
        <taxon>Bacillota</taxon>
        <taxon>Bacilli</taxon>
        <taxon>Bacillales</taxon>
        <taxon>Bacillaceae</taxon>
        <taxon>Bacillus</taxon>
    </lineage>
</organism>
<gene>
    <name evidence="2" type="ORF">AM592_22885</name>
</gene>
<feature type="domain" description="SGNH hydrolase-type esterase" evidence="1">
    <location>
        <begin position="10"/>
        <end position="194"/>
    </location>
</feature>
<proteinExistence type="predicted"/>
<dbReference type="EMBL" id="CP012600">
    <property type="protein sequence ID" value="ALC84021.1"/>
    <property type="molecule type" value="Genomic_DNA"/>
</dbReference>
<dbReference type="PANTHER" id="PTHR30383">
    <property type="entry name" value="THIOESTERASE 1/PROTEASE 1/LYSOPHOSPHOLIPASE L1"/>
    <property type="match status" value="1"/>
</dbReference>
<evidence type="ECO:0000313" key="2">
    <source>
        <dbReference type="EMBL" id="ALC84021.1"/>
    </source>
</evidence>
<dbReference type="SUPFAM" id="SSF52266">
    <property type="entry name" value="SGNH hydrolase"/>
    <property type="match status" value="1"/>
</dbReference>
<dbReference type="Pfam" id="PF13472">
    <property type="entry name" value="Lipase_GDSL_2"/>
    <property type="match status" value="1"/>
</dbReference>
<dbReference type="RefSeq" id="WP_053605914.1">
    <property type="nucleotide sequence ID" value="NZ_CP012600.1"/>
</dbReference>
<evidence type="ECO:0000259" key="1">
    <source>
        <dbReference type="Pfam" id="PF13472"/>
    </source>
</evidence>
<accession>A0A0M4FVG5</accession>